<gene>
    <name evidence="2" type="ORF">DDE83_004384</name>
</gene>
<evidence type="ECO:0000313" key="3">
    <source>
        <dbReference type="Proteomes" id="UP000249619"/>
    </source>
</evidence>
<proteinExistence type="predicted"/>
<dbReference type="AlphaFoldDB" id="A0A364N4I3"/>
<keyword evidence="3" id="KW-1185">Reference proteome</keyword>
<dbReference type="Proteomes" id="UP000249619">
    <property type="component" value="Unassembled WGS sequence"/>
</dbReference>
<feature type="region of interest" description="Disordered" evidence="1">
    <location>
        <begin position="246"/>
        <end position="356"/>
    </location>
</feature>
<evidence type="ECO:0000313" key="2">
    <source>
        <dbReference type="EMBL" id="RAR11787.1"/>
    </source>
</evidence>
<feature type="region of interest" description="Disordered" evidence="1">
    <location>
        <begin position="211"/>
        <end position="232"/>
    </location>
</feature>
<comment type="caution">
    <text evidence="2">The sequence shown here is derived from an EMBL/GenBank/DDBJ whole genome shotgun (WGS) entry which is preliminary data.</text>
</comment>
<accession>A0A364N4I3</accession>
<feature type="compositionally biased region" description="Acidic residues" evidence="1">
    <location>
        <begin position="316"/>
        <end position="348"/>
    </location>
</feature>
<reference evidence="3" key="1">
    <citation type="submission" date="2018-05" db="EMBL/GenBank/DDBJ databases">
        <title>Draft genome sequence of Stemphylium lycopersici strain CIDEFI 213.</title>
        <authorList>
            <person name="Medina R."/>
            <person name="Franco M.E.E."/>
            <person name="Lucentini C.G."/>
            <person name="Saparrat M.C.N."/>
            <person name="Balatti P.A."/>
        </authorList>
    </citation>
    <scope>NUCLEOTIDE SEQUENCE [LARGE SCALE GENOMIC DNA]</scope>
    <source>
        <strain evidence="3">CIDEFI 213</strain>
    </source>
</reference>
<dbReference type="EMBL" id="QGDH01000054">
    <property type="protein sequence ID" value="RAR11787.1"/>
    <property type="molecule type" value="Genomic_DNA"/>
</dbReference>
<sequence length="542" mass="61264">MAAMAKNNAFGPCSPSWNLSFPDGNLTAAEILAYLPHWLKSIDVIDRLISHGGKSPNIAAMINEFRDVPENAIFKPNSVMIMMEYAMRRAVHEDWTVTTHFDFVQNFRTPRITHPKSVRKYTPKSVSKNEEVPAVEFKNLAIHVKKHPGGSDALDLARCVQYALKNQDEVWLFPTDFQRLITHLGGPMPVTHAHHDRHVLARRNHVKFPLAKPSPQQCRTSKRKAATPRSKANAGVRLVVSDIMSHSGTRKEPSAEDLGQVFSGSKRRSGRLVGKNVNFAEESEMDPSDKDTFDSPYTTPAKYRKLTRIPPIPDSSAEDGDFVGEESEPDDDVPEEDEEDISDKEEEFVSPSHAVRSRKAARKARVNIKASFLPEQSDAVKLKMPGIGPSPQKTLPAKQLPSYMTRPISPDIMSAARLFLARKPILLRPPMLSANRLKIDHHTIYLYSSPPHTSFEAMYASAFDSARFNGPRRSPPFRELHRLSDPEASDCRDWAENIRWAKEQWKEFGSVWTEYDYHLECITEHRREVGWVSEEAIVAAMV</sequence>
<protein>
    <submittedName>
        <fullName evidence="2">Uncharacterized protein</fullName>
    </submittedName>
</protein>
<evidence type="ECO:0000256" key="1">
    <source>
        <dbReference type="SAM" id="MobiDB-lite"/>
    </source>
</evidence>
<organism evidence="2 3">
    <name type="scientific">Stemphylium lycopersici</name>
    <name type="common">Tomato gray leaf spot disease fungus</name>
    <name type="synonym">Thyrospora lycopersici</name>
    <dbReference type="NCBI Taxonomy" id="183478"/>
    <lineage>
        <taxon>Eukaryota</taxon>
        <taxon>Fungi</taxon>
        <taxon>Dikarya</taxon>
        <taxon>Ascomycota</taxon>
        <taxon>Pezizomycotina</taxon>
        <taxon>Dothideomycetes</taxon>
        <taxon>Pleosporomycetidae</taxon>
        <taxon>Pleosporales</taxon>
        <taxon>Pleosporineae</taxon>
        <taxon>Pleosporaceae</taxon>
        <taxon>Stemphylium</taxon>
    </lineage>
</organism>
<name>A0A364N4I3_STELY</name>